<dbReference type="RefSeq" id="WP_177208364.1">
    <property type="nucleotide sequence ID" value="NZ_FOLG01000009.1"/>
</dbReference>
<sequence>MLRTITVSKHISVQGIFVQDLTDGRILVRVGERLFKGNPVNEKEAA</sequence>
<evidence type="ECO:0000313" key="1">
    <source>
        <dbReference type="EMBL" id="SFC78750.1"/>
    </source>
</evidence>
<gene>
    <name evidence="1" type="ORF">SAMN04488094_10998</name>
</gene>
<organism evidence="1 2">
    <name type="scientific">Tropicimonas isoalkanivorans</name>
    <dbReference type="NCBI Taxonomy" id="441112"/>
    <lineage>
        <taxon>Bacteria</taxon>
        <taxon>Pseudomonadati</taxon>
        <taxon>Pseudomonadota</taxon>
        <taxon>Alphaproteobacteria</taxon>
        <taxon>Rhodobacterales</taxon>
        <taxon>Roseobacteraceae</taxon>
        <taxon>Tropicimonas</taxon>
    </lineage>
</organism>
<name>A0A1I1MAR8_9RHOB</name>
<reference evidence="1 2" key="1">
    <citation type="submission" date="2016-10" db="EMBL/GenBank/DDBJ databases">
        <authorList>
            <person name="de Groot N.N."/>
        </authorList>
    </citation>
    <scope>NUCLEOTIDE SEQUENCE [LARGE SCALE GENOMIC DNA]</scope>
    <source>
        <strain evidence="1 2">DSM 19548</strain>
    </source>
</reference>
<protein>
    <submittedName>
        <fullName evidence="1">Uncharacterized protein</fullName>
    </submittedName>
</protein>
<dbReference type="AlphaFoldDB" id="A0A1I1MAR8"/>
<dbReference type="Proteomes" id="UP000198728">
    <property type="component" value="Unassembled WGS sequence"/>
</dbReference>
<evidence type="ECO:0000313" key="2">
    <source>
        <dbReference type="Proteomes" id="UP000198728"/>
    </source>
</evidence>
<dbReference type="STRING" id="441112.SAMN04488094_10998"/>
<dbReference type="EMBL" id="FOLG01000009">
    <property type="protein sequence ID" value="SFC78750.1"/>
    <property type="molecule type" value="Genomic_DNA"/>
</dbReference>
<proteinExistence type="predicted"/>
<accession>A0A1I1MAR8</accession>
<keyword evidence="2" id="KW-1185">Reference proteome</keyword>